<dbReference type="OrthoDB" id="10689938at2759"/>
<feature type="compositionally biased region" description="Polar residues" evidence="1">
    <location>
        <begin position="312"/>
        <end position="340"/>
    </location>
</feature>
<feature type="region of interest" description="Disordered" evidence="1">
    <location>
        <begin position="258"/>
        <end position="355"/>
    </location>
</feature>
<sequence length="1308" mass="143780">MDLRRNSSSQVRNGGGVRSSSDRTLQSRLNSAGRVGNEGETHASTANDRGQGSLLTDKDLKNRAPNTPFREFLTATGPSNPEQPEYIFPGTNATQEPVVRQDTITATSKAEVGGSIRNAKTKLTTNQTTIIHIEVAEPKLSQTTKSPNDIPVTLPTSFSKAVSPLKTTSQTLQKPTSTASARTHEVPSNTESHAMSIANEKKDIHTELPLQAIPQEEPTNPVLPVRVPVEQQTPTGGPLQVIPQEEPRNPLLLVPEQKPRTDTSLPSPAEPNTVVHSKEVKPSPSSVPGTKQTTMITTTKHSIKKQLETSHAKNIQGTDSSNKPTTSTNTANSLPTSEIPSTQQSLADQQASAQIPSPTKMALLSTIDTPNHTLSNSKPSPTSVPKERTTLQVELQKMIAKHREQETVRTGSATAHEEQMKLIKQLLSEIAGSPNNVPVMQVQTTTPIPVQQILQLIQAQEVNAALPVQVPRSTVQSTLFNDIIAMMQSNEAHTGNPTQSVRVNQLPHNQQQINFNGHPMMHQHTVIDPLEQQRIAMMSQMGNPMAGMYGGMMGYMNPEMMQEMMYGDTTDPPDPVQPPEQSNKKKEEQEGMTRPVPTTPVPTTTTVTVAQPLRHRTPLKLQPSHHALRDPDIRAYPPTRGPTTKSSWQEMDAAHFNTRHRYLPSNSEALSEVKQRQRPMQPPLSDAQIRKQHEHKYQILGTYETIKGPAMLESPSRPKEGFTPTTDPNMLLKIKASIERALKSAGIAKDVEIVLTDNNEEQTTSPTPLTGNTLLEKVKTSIENALQSAGISKNVKLVLKPKNKENRQMPVVTKAPVITTKSVIKPTKDSSWITQEGSQVTDMQTKPTTVNEALHGGMSFLSYSERPAKIPVDSSNHVYVQHNVRKRKHKETLNRHPLDSLMIGHITTVSPNYETPKSKDLPQNVELLGGFTPDIYLNEQGNRLTGGIDNIHKDTSSQAMIEGGWKVLSTDLHSSGTNNVINQVDKAETIQVKPDNFVPPPPRNKNRIFHRVPPHSRIPPKEPAKTTDVPQESTKPKLQSDRSDIVNKLIQALAASKHKGLLDSLSDVLLGKQSNHVGDGNTKQAHEASRRTWQGQRTTGIGSGITPSVKSQVHYTESKDATRHVPPPVLSLSQAPNKIHSTHNHIISAPLEPIKSNDKVFGSMNDMPHNRHESKVLSNVVRTPSEITMDSASTSPIQVPAQPDIASTQTKNTLATDQVIRQNIATKHITLNHYVVPSNSPRMIHTTNANTFSGANLFRRQTQDLPPHIDTQLHQTRIIQPKDALYQQEGPSVLEQTQAIKQGIPTLI</sequence>
<feature type="region of interest" description="Disordered" evidence="1">
    <location>
        <begin position="564"/>
        <end position="646"/>
    </location>
</feature>
<gene>
    <name evidence="2" type="ORF">KP79_PYT22888</name>
</gene>
<feature type="compositionally biased region" description="Polar residues" evidence="1">
    <location>
        <begin position="1"/>
        <end position="30"/>
    </location>
</feature>
<feature type="compositionally biased region" description="Basic residues" evidence="1">
    <location>
        <begin position="1004"/>
        <end position="1014"/>
    </location>
</feature>
<proteinExistence type="predicted"/>
<dbReference type="Proteomes" id="UP000242188">
    <property type="component" value="Unassembled WGS sequence"/>
</dbReference>
<feature type="region of interest" description="Disordered" evidence="1">
    <location>
        <begin position="993"/>
        <end position="1040"/>
    </location>
</feature>
<accession>A0A210R5Z8</accession>
<comment type="caution">
    <text evidence="2">The sequence shown here is derived from an EMBL/GenBank/DDBJ whole genome shotgun (WGS) entry which is preliminary data.</text>
</comment>
<feature type="compositionally biased region" description="Low complexity" evidence="1">
    <location>
        <begin position="341"/>
        <end position="354"/>
    </location>
</feature>
<reference evidence="2 3" key="1">
    <citation type="journal article" date="2017" name="Nat. Ecol. Evol.">
        <title>Scallop genome provides insights into evolution of bilaterian karyotype and development.</title>
        <authorList>
            <person name="Wang S."/>
            <person name="Zhang J."/>
            <person name="Jiao W."/>
            <person name="Li J."/>
            <person name="Xun X."/>
            <person name="Sun Y."/>
            <person name="Guo X."/>
            <person name="Huan P."/>
            <person name="Dong B."/>
            <person name="Zhang L."/>
            <person name="Hu X."/>
            <person name="Sun X."/>
            <person name="Wang J."/>
            <person name="Zhao C."/>
            <person name="Wang Y."/>
            <person name="Wang D."/>
            <person name="Huang X."/>
            <person name="Wang R."/>
            <person name="Lv J."/>
            <person name="Li Y."/>
            <person name="Zhang Z."/>
            <person name="Liu B."/>
            <person name="Lu W."/>
            <person name="Hui Y."/>
            <person name="Liang J."/>
            <person name="Zhou Z."/>
            <person name="Hou R."/>
            <person name="Li X."/>
            <person name="Liu Y."/>
            <person name="Li H."/>
            <person name="Ning X."/>
            <person name="Lin Y."/>
            <person name="Zhao L."/>
            <person name="Xing Q."/>
            <person name="Dou J."/>
            <person name="Li Y."/>
            <person name="Mao J."/>
            <person name="Guo H."/>
            <person name="Dou H."/>
            <person name="Li T."/>
            <person name="Mu C."/>
            <person name="Jiang W."/>
            <person name="Fu Q."/>
            <person name="Fu X."/>
            <person name="Miao Y."/>
            <person name="Liu J."/>
            <person name="Yu Q."/>
            <person name="Li R."/>
            <person name="Liao H."/>
            <person name="Li X."/>
            <person name="Kong Y."/>
            <person name="Jiang Z."/>
            <person name="Chourrout D."/>
            <person name="Li R."/>
            <person name="Bao Z."/>
        </authorList>
    </citation>
    <scope>NUCLEOTIDE SEQUENCE [LARGE SCALE GENOMIC DNA]</scope>
    <source>
        <strain evidence="2 3">PY_sf001</strain>
    </source>
</reference>
<feature type="region of interest" description="Disordered" evidence="1">
    <location>
        <begin position="164"/>
        <end position="190"/>
    </location>
</feature>
<name>A0A210R5Z8_MIZYE</name>
<feature type="region of interest" description="Disordered" evidence="1">
    <location>
        <begin position="1"/>
        <end position="81"/>
    </location>
</feature>
<feature type="compositionally biased region" description="Basic and acidic residues" evidence="1">
    <location>
        <begin position="582"/>
        <end position="591"/>
    </location>
</feature>
<evidence type="ECO:0000256" key="1">
    <source>
        <dbReference type="SAM" id="MobiDB-lite"/>
    </source>
</evidence>
<feature type="region of interest" description="Disordered" evidence="1">
    <location>
        <begin position="1076"/>
        <end position="1129"/>
    </location>
</feature>
<feature type="compositionally biased region" description="Polar residues" evidence="1">
    <location>
        <begin position="1091"/>
        <end position="1115"/>
    </location>
</feature>
<evidence type="ECO:0000313" key="3">
    <source>
        <dbReference type="Proteomes" id="UP000242188"/>
    </source>
</evidence>
<organism evidence="2 3">
    <name type="scientific">Mizuhopecten yessoensis</name>
    <name type="common">Japanese scallop</name>
    <name type="synonym">Patinopecten yessoensis</name>
    <dbReference type="NCBI Taxonomy" id="6573"/>
    <lineage>
        <taxon>Eukaryota</taxon>
        <taxon>Metazoa</taxon>
        <taxon>Spiralia</taxon>
        <taxon>Lophotrochozoa</taxon>
        <taxon>Mollusca</taxon>
        <taxon>Bivalvia</taxon>
        <taxon>Autobranchia</taxon>
        <taxon>Pteriomorphia</taxon>
        <taxon>Pectinida</taxon>
        <taxon>Pectinoidea</taxon>
        <taxon>Pectinidae</taxon>
        <taxon>Mizuhopecten</taxon>
    </lineage>
</organism>
<dbReference type="EMBL" id="NEDP02000198">
    <property type="protein sequence ID" value="OWF56452.1"/>
    <property type="molecule type" value="Genomic_DNA"/>
</dbReference>
<feature type="compositionally biased region" description="Low complexity" evidence="1">
    <location>
        <begin position="282"/>
        <end position="300"/>
    </location>
</feature>
<evidence type="ECO:0000313" key="2">
    <source>
        <dbReference type="EMBL" id="OWF56452.1"/>
    </source>
</evidence>
<protein>
    <submittedName>
        <fullName evidence="2">Uncharacterized protein</fullName>
    </submittedName>
</protein>
<keyword evidence="3" id="KW-1185">Reference proteome</keyword>
<feature type="compositionally biased region" description="Polar residues" evidence="1">
    <location>
        <begin position="42"/>
        <end position="54"/>
    </location>
</feature>
<feature type="region of interest" description="Disordered" evidence="1">
    <location>
        <begin position="229"/>
        <end position="248"/>
    </location>
</feature>